<dbReference type="GO" id="GO:0006281">
    <property type="term" value="P:DNA repair"/>
    <property type="evidence" value="ECO:0007669"/>
    <property type="project" value="TreeGrafter"/>
</dbReference>
<dbReference type="AlphaFoldDB" id="W7Q7K4"/>
<feature type="site" description="Interaction with DNA" evidence="8">
    <location>
        <position position="176"/>
    </location>
</feature>
<dbReference type="GO" id="GO:0000287">
    <property type="term" value="F:magnesium ion binding"/>
    <property type="evidence" value="ECO:0007669"/>
    <property type="project" value="UniProtKB-UniRule"/>
</dbReference>
<dbReference type="InterPro" id="IPR023405">
    <property type="entry name" value="Topo_IA_core_domain"/>
</dbReference>
<dbReference type="NCBIfam" id="NF005829">
    <property type="entry name" value="PRK07726.1"/>
    <property type="match status" value="1"/>
</dbReference>
<feature type="site" description="Interaction with DNA" evidence="8">
    <location>
        <position position="168"/>
    </location>
</feature>
<dbReference type="Gene3D" id="2.70.20.10">
    <property type="entry name" value="Topoisomerase I, domain 3"/>
    <property type="match status" value="1"/>
</dbReference>
<comment type="caution">
    <text evidence="12">The sequence shown here is derived from an EMBL/GenBank/DDBJ whole genome shotgun (WGS) entry which is preliminary data.</text>
</comment>
<evidence type="ECO:0000256" key="6">
    <source>
        <dbReference type="ARBA" id="ARBA00023125"/>
    </source>
</evidence>
<dbReference type="SMART" id="SM00437">
    <property type="entry name" value="TOP1Ac"/>
    <property type="match status" value="1"/>
</dbReference>
<keyword evidence="6 8" id="KW-0238">DNA-binding</keyword>
<evidence type="ECO:0000256" key="3">
    <source>
        <dbReference type="ARBA" id="ARBA00022723"/>
    </source>
</evidence>
<dbReference type="OrthoDB" id="9803554at2"/>
<reference evidence="12 13" key="1">
    <citation type="journal article" date="2014" name="Genome Announc.">
        <title>Draft Genome Sequence of the Agar-Degrading Bacterium Catenovulum sp. Strain DS-2, Isolated from Intestines of Haliotis diversicolor.</title>
        <authorList>
            <person name="Shan D."/>
            <person name="Li X."/>
            <person name="Gu Z."/>
            <person name="Wei G."/>
            <person name="Gao Z."/>
            <person name="Shao Z."/>
        </authorList>
    </citation>
    <scope>NUCLEOTIDE SEQUENCE [LARGE SCALE GENOMIC DNA]</scope>
    <source>
        <strain evidence="12 13">DS-2</strain>
    </source>
</reference>
<dbReference type="PROSITE" id="PS52039">
    <property type="entry name" value="TOPO_IA_2"/>
    <property type="match status" value="1"/>
</dbReference>
<comment type="catalytic activity">
    <reaction evidence="1 8">
        <text>ATP-independent breakage of single-stranded DNA, followed by passage and rejoining.</text>
        <dbReference type="EC" id="5.6.2.1"/>
    </reaction>
</comment>
<feature type="site" description="Interaction with DNA" evidence="8">
    <location>
        <position position="328"/>
    </location>
</feature>
<evidence type="ECO:0000256" key="2">
    <source>
        <dbReference type="ARBA" id="ARBA00009446"/>
    </source>
</evidence>
<name>W7Q7K4_9ALTE</name>
<evidence type="ECO:0000256" key="1">
    <source>
        <dbReference type="ARBA" id="ARBA00000213"/>
    </source>
</evidence>
<dbReference type="InterPro" id="IPR013497">
    <property type="entry name" value="Topo_IA_cen"/>
</dbReference>
<dbReference type="InterPro" id="IPR005738">
    <property type="entry name" value="TopoIII"/>
</dbReference>
<dbReference type="Gene3D" id="1.10.460.10">
    <property type="entry name" value="Topoisomerase I, domain 2"/>
    <property type="match status" value="1"/>
</dbReference>
<dbReference type="Pfam" id="PF01751">
    <property type="entry name" value="Toprim"/>
    <property type="match status" value="1"/>
</dbReference>
<evidence type="ECO:0000256" key="4">
    <source>
        <dbReference type="ARBA" id="ARBA00022842"/>
    </source>
</evidence>
<feature type="domain" description="Toprim" evidence="10">
    <location>
        <begin position="1"/>
        <end position="145"/>
    </location>
</feature>
<dbReference type="CDD" id="cd00186">
    <property type="entry name" value="TOP1Ac"/>
    <property type="match status" value="1"/>
</dbReference>
<feature type="binding site" evidence="8">
    <location>
        <position position="103"/>
    </location>
    <ligand>
        <name>Mg(2+)</name>
        <dbReference type="ChEBI" id="CHEBI:18420"/>
        <label>1</label>
        <note>catalytic</note>
    </ligand>
</feature>
<dbReference type="InterPro" id="IPR013826">
    <property type="entry name" value="Topo_IA_cen_sub3"/>
</dbReference>
<dbReference type="GO" id="GO:0043597">
    <property type="term" value="C:cytoplasmic replication fork"/>
    <property type="evidence" value="ECO:0007669"/>
    <property type="project" value="TreeGrafter"/>
</dbReference>
<feature type="region of interest" description="Interaction with DNA" evidence="8">
    <location>
        <begin position="192"/>
        <end position="197"/>
    </location>
</feature>
<dbReference type="FunFam" id="3.40.50.140:FF:000004">
    <property type="entry name" value="DNA topoisomerase 3"/>
    <property type="match status" value="1"/>
</dbReference>
<dbReference type="GO" id="GO:0006310">
    <property type="term" value="P:DNA recombination"/>
    <property type="evidence" value="ECO:0007669"/>
    <property type="project" value="TreeGrafter"/>
</dbReference>
<dbReference type="InterPro" id="IPR006171">
    <property type="entry name" value="TOPRIM_dom"/>
</dbReference>
<keyword evidence="3 8" id="KW-0479">Metal-binding</keyword>
<dbReference type="EC" id="5.6.2.1" evidence="8"/>
<dbReference type="FunFam" id="1.10.290.10:FF:000004">
    <property type="entry name" value="DNA topoisomerase 3"/>
    <property type="match status" value="1"/>
</dbReference>
<dbReference type="InterPro" id="IPR013824">
    <property type="entry name" value="Topo_IA_cen_sub1"/>
</dbReference>
<dbReference type="GO" id="GO:0003917">
    <property type="term" value="F:DNA topoisomerase type I (single strand cut, ATP-independent) activity"/>
    <property type="evidence" value="ECO:0007669"/>
    <property type="project" value="UniProtKB-UniRule"/>
</dbReference>
<dbReference type="HAMAP" id="MF_00953">
    <property type="entry name" value="Topoisom_3_prok"/>
    <property type="match status" value="1"/>
</dbReference>
<feature type="domain" description="Topo IA-type catalytic" evidence="11">
    <location>
        <begin position="153"/>
        <end position="615"/>
    </location>
</feature>
<dbReference type="PROSITE" id="PS00396">
    <property type="entry name" value="TOPO_IA_1"/>
    <property type="match status" value="1"/>
</dbReference>
<dbReference type="eggNOG" id="COG0550">
    <property type="taxonomic scope" value="Bacteria"/>
</dbReference>
<feature type="binding site" evidence="8">
    <location>
        <position position="103"/>
    </location>
    <ligand>
        <name>Mg(2+)</name>
        <dbReference type="ChEBI" id="CHEBI:18420"/>
        <label>2</label>
    </ligand>
</feature>
<feature type="site" description="Interaction with DNA" evidence="8">
    <location>
        <position position="61"/>
    </location>
</feature>
<dbReference type="CDD" id="cd03362">
    <property type="entry name" value="TOPRIM_TopoIA_TopoIII"/>
    <property type="match status" value="1"/>
</dbReference>
<comment type="caution">
    <text evidence="8">Lacks conserved residue(s) required for the propagation of feature annotation.</text>
</comment>
<comment type="function">
    <text evidence="8">Releases the supercoiling and torsional tension of DNA, which is introduced during the DNA replication and transcription, by transiently cleaving and rejoining one strand of the DNA duplex. Introduces a single-strand break via transesterification at a target site in duplex DNA. The scissile phosphodiester is attacked by the catalytic tyrosine of the enzyme, resulting in the formation of a DNA-(5'-phosphotyrosyl)-enzyme intermediate and the expulsion of a 3'-OH DNA strand. The free DNA strand then undergoes passage around the unbroken strand, thus removing DNA supercoils. Finally, in the religation step, the DNA 3'-OH attacks the covalent intermediate to expel the active-site tyrosine and restore the DNA phosphodiester backbone.</text>
</comment>
<evidence type="ECO:0000313" key="13">
    <source>
        <dbReference type="Proteomes" id="UP000019276"/>
    </source>
</evidence>
<proteinExistence type="inferred from homology"/>
<evidence type="ECO:0000259" key="10">
    <source>
        <dbReference type="PROSITE" id="PS50880"/>
    </source>
</evidence>
<feature type="binding site" evidence="8">
    <location>
        <position position="7"/>
    </location>
    <ligand>
        <name>Mg(2+)</name>
        <dbReference type="ChEBI" id="CHEBI:18420"/>
        <label>1</label>
        <note>catalytic</note>
    </ligand>
</feature>
<dbReference type="Gene3D" id="3.40.50.140">
    <property type="match status" value="1"/>
</dbReference>
<dbReference type="Pfam" id="PF01131">
    <property type="entry name" value="Topoisom_bac"/>
    <property type="match status" value="1"/>
</dbReference>
<dbReference type="InterPro" id="IPR034144">
    <property type="entry name" value="TOPRIM_TopoIII"/>
</dbReference>
<dbReference type="PROSITE" id="PS50880">
    <property type="entry name" value="TOPRIM"/>
    <property type="match status" value="1"/>
</dbReference>
<accession>W7Q7K4</accession>
<feature type="active site" description="O-(5'-phospho-DNA)-tyrosine intermediate" evidence="8">
    <location>
        <position position="326"/>
    </location>
</feature>
<dbReference type="InterPro" id="IPR003602">
    <property type="entry name" value="Topo_IA_DNA-bd_dom"/>
</dbReference>
<dbReference type="InterPro" id="IPR023406">
    <property type="entry name" value="Topo_IA_AS"/>
</dbReference>
<dbReference type="InterPro" id="IPR003601">
    <property type="entry name" value="Topo_IA_2"/>
</dbReference>
<protein>
    <recommendedName>
        <fullName evidence="8">DNA topoisomerase 3</fullName>
        <ecNumber evidence="8">5.6.2.1</ecNumber>
    </recommendedName>
    <alternativeName>
        <fullName evidence="8">DNA topoisomerase III</fullName>
    </alternativeName>
</protein>
<evidence type="ECO:0000313" key="12">
    <source>
        <dbReference type="EMBL" id="EWH08764.1"/>
    </source>
</evidence>
<dbReference type="STRING" id="1328313.DS2_15674"/>
<comment type="cofactor">
    <cofactor evidence="8">
        <name>Mg(2+)</name>
        <dbReference type="ChEBI" id="CHEBI:18420"/>
    </cofactor>
    <text evidence="8">Binds two Mg(2+) per subunit.</text>
</comment>
<sequence>MQLYIAEKPSLARAIASVLPKPQKNQQGYIELANGDCITWCIGHLLENAQPEDYDARYKSWRMQDLPICPEKWQLKSKKQTSKQLTAVKKLIKQAAHIVHAGDPDREGQLLVDEVIHHCQYNTKKGVSRLLISDLNPSAVKQALNKLQNNQNFKNLSTSALARSRADWLYGINLSRAFTIKAKQAAYSGVVSIGRVQTPLLGLIARRDEEIDAFVPHPFYQVKAHLLSPTEQPFIAWWQPSEACAPHQDSEGRVINKKLAEHVVGRIQQQNATVTKTSAQNKKQNAPLTYNLSALQIDAAKALSLTAQQTLDICQSLYEKHKLITYPRSDCRYLPKEQFNQASSVTQAIANNLPDMQNAVNNANLKQKSACWNDKKVTAHHAIIPTSKKTSVQLTAQEKAVYQLISRQYLMQFYPAYEYKQQKIELDIAGGVFVAKANTPTQLGWKALLPQKKQTKNKSQSITADANHLDKEEQTLPELKQGEICFCQQGELVEKMTSPPEHFTDATLLAAMTGISRFVKDAEIKKILKETDGLGTEATRASMIEVLQKRGFIQRQGKQIRASQTGRDLIKQLPEQLTLPDMTAQWEATLEQIYQGENSYQNFISPLQRQLVALVEQCQNLTEFKLTQSEQKKRFYNSSKGKNGRATSNSRSRNRNRSSTKSANKNKVKLPKKAKNQQKLYQ</sequence>
<dbReference type="NCBIfam" id="TIGR01056">
    <property type="entry name" value="topB"/>
    <property type="match status" value="1"/>
</dbReference>
<evidence type="ECO:0000256" key="9">
    <source>
        <dbReference type="SAM" id="MobiDB-lite"/>
    </source>
</evidence>
<dbReference type="PANTHER" id="PTHR11390:SF21">
    <property type="entry name" value="DNA TOPOISOMERASE 3-ALPHA"/>
    <property type="match status" value="1"/>
</dbReference>
<dbReference type="RefSeq" id="WP_035015800.1">
    <property type="nucleotide sequence ID" value="NZ_ARZY01000037.1"/>
</dbReference>
<gene>
    <name evidence="8" type="primary">topB</name>
    <name evidence="12" type="ORF">DS2_15674</name>
</gene>
<dbReference type="Gene3D" id="1.10.290.10">
    <property type="entry name" value="Topoisomerase I, domain 4"/>
    <property type="match status" value="1"/>
</dbReference>
<organism evidence="12 13">
    <name type="scientific">Catenovulum agarivorans DS-2</name>
    <dbReference type="NCBI Taxonomy" id="1328313"/>
    <lineage>
        <taxon>Bacteria</taxon>
        <taxon>Pseudomonadati</taxon>
        <taxon>Pseudomonadota</taxon>
        <taxon>Gammaproteobacteria</taxon>
        <taxon>Alteromonadales</taxon>
        <taxon>Alteromonadaceae</taxon>
        <taxon>Catenovulum</taxon>
    </lineage>
</organism>
<dbReference type="PRINTS" id="PR00417">
    <property type="entry name" value="PRTPISMRASEI"/>
</dbReference>
<dbReference type="PANTHER" id="PTHR11390">
    <property type="entry name" value="PROKARYOTIC DNA TOPOISOMERASE"/>
    <property type="match status" value="1"/>
</dbReference>
<dbReference type="GO" id="GO:0003677">
    <property type="term" value="F:DNA binding"/>
    <property type="evidence" value="ECO:0007669"/>
    <property type="project" value="UniProtKB-KW"/>
</dbReference>
<dbReference type="GO" id="GO:0006265">
    <property type="term" value="P:DNA topological change"/>
    <property type="evidence" value="ECO:0007669"/>
    <property type="project" value="UniProtKB-UniRule"/>
</dbReference>
<dbReference type="SMART" id="SM00436">
    <property type="entry name" value="TOP1Bc"/>
    <property type="match status" value="1"/>
</dbReference>
<feature type="region of interest" description="Disordered" evidence="9">
    <location>
        <begin position="633"/>
        <end position="682"/>
    </location>
</feature>
<dbReference type="EMBL" id="ARZY01000037">
    <property type="protein sequence ID" value="EWH08764.1"/>
    <property type="molecule type" value="Genomic_DNA"/>
</dbReference>
<dbReference type="PATRIC" id="fig|1328313.3.peg.3199"/>
<feature type="binding site" evidence="8">
    <location>
        <position position="105"/>
    </location>
    <ligand>
        <name>Mg(2+)</name>
        <dbReference type="ChEBI" id="CHEBI:18420"/>
        <label>2</label>
    </ligand>
</feature>
<dbReference type="InterPro" id="IPR000380">
    <property type="entry name" value="Topo_IA"/>
</dbReference>
<keyword evidence="4 8" id="KW-0460">Magnesium</keyword>
<evidence type="ECO:0000256" key="5">
    <source>
        <dbReference type="ARBA" id="ARBA00023029"/>
    </source>
</evidence>
<comment type="similarity">
    <text evidence="2 8">Belongs to the type IA topoisomerase family.</text>
</comment>
<dbReference type="SMART" id="SM00493">
    <property type="entry name" value="TOPRIM"/>
    <property type="match status" value="1"/>
</dbReference>
<feature type="compositionally biased region" description="Basic residues" evidence="9">
    <location>
        <begin position="652"/>
        <end position="676"/>
    </location>
</feature>
<evidence type="ECO:0000256" key="8">
    <source>
        <dbReference type="HAMAP-Rule" id="MF_00953"/>
    </source>
</evidence>
<keyword evidence="5 8" id="KW-0799">Topoisomerase</keyword>
<evidence type="ECO:0000259" key="11">
    <source>
        <dbReference type="PROSITE" id="PS52039"/>
    </source>
</evidence>
<keyword evidence="13" id="KW-1185">Reference proteome</keyword>
<keyword evidence="7 8" id="KW-0413">Isomerase</keyword>
<dbReference type="SUPFAM" id="SSF56712">
    <property type="entry name" value="Prokaryotic type I DNA topoisomerase"/>
    <property type="match status" value="1"/>
</dbReference>
<dbReference type="InterPro" id="IPR013825">
    <property type="entry name" value="Topo_IA_cen_sub2"/>
</dbReference>
<evidence type="ECO:0000256" key="7">
    <source>
        <dbReference type="ARBA" id="ARBA00023235"/>
    </source>
</evidence>
<dbReference type="Proteomes" id="UP000019276">
    <property type="component" value="Unassembled WGS sequence"/>
</dbReference>